<dbReference type="Proteomes" id="UP000663877">
    <property type="component" value="Unassembled WGS sequence"/>
</dbReference>
<proteinExistence type="predicted"/>
<feature type="non-terminal residue" evidence="2">
    <location>
        <position position="37"/>
    </location>
</feature>
<sequence length="37" mass="4023">MSTANNSSGNGVSSSFDPVAFSHLARFWMILPFYVPS</sequence>
<name>A0A816E482_9BILA</name>
<evidence type="ECO:0000313" key="3">
    <source>
        <dbReference type="Proteomes" id="UP000663832"/>
    </source>
</evidence>
<gene>
    <name evidence="1" type="ORF">BJG266_LOCUS43760</name>
    <name evidence="2" type="ORF">QVE165_LOCUS60690</name>
</gene>
<dbReference type="AlphaFoldDB" id="A0A816E482"/>
<organism evidence="2 3">
    <name type="scientific">Adineta steineri</name>
    <dbReference type="NCBI Taxonomy" id="433720"/>
    <lineage>
        <taxon>Eukaryota</taxon>
        <taxon>Metazoa</taxon>
        <taxon>Spiralia</taxon>
        <taxon>Gnathifera</taxon>
        <taxon>Rotifera</taxon>
        <taxon>Eurotatoria</taxon>
        <taxon>Bdelloidea</taxon>
        <taxon>Adinetida</taxon>
        <taxon>Adinetidae</taxon>
        <taxon>Adineta</taxon>
    </lineage>
</organism>
<dbReference type="Proteomes" id="UP000663832">
    <property type="component" value="Unassembled WGS sequence"/>
</dbReference>
<evidence type="ECO:0000313" key="2">
    <source>
        <dbReference type="EMBL" id="CAF1647477.1"/>
    </source>
</evidence>
<keyword evidence="3" id="KW-1185">Reference proteome</keyword>
<protein>
    <submittedName>
        <fullName evidence="2">Uncharacterized protein</fullName>
    </submittedName>
</protein>
<accession>A0A816E482</accession>
<evidence type="ECO:0000313" key="1">
    <source>
        <dbReference type="EMBL" id="CAF1511733.1"/>
    </source>
</evidence>
<reference evidence="2" key="1">
    <citation type="submission" date="2021-02" db="EMBL/GenBank/DDBJ databases">
        <authorList>
            <person name="Nowell W R."/>
        </authorList>
    </citation>
    <scope>NUCLEOTIDE SEQUENCE</scope>
</reference>
<comment type="caution">
    <text evidence="2">The sequence shown here is derived from an EMBL/GenBank/DDBJ whole genome shotgun (WGS) entry which is preliminary data.</text>
</comment>
<dbReference type="EMBL" id="CAJNOI010003260">
    <property type="protein sequence ID" value="CAF1511733.1"/>
    <property type="molecule type" value="Genomic_DNA"/>
</dbReference>
<dbReference type="EMBL" id="CAJNOM010003606">
    <property type="protein sequence ID" value="CAF1647477.1"/>
    <property type="molecule type" value="Genomic_DNA"/>
</dbReference>